<evidence type="ECO:0000313" key="2">
    <source>
        <dbReference type="EMBL" id="MEV0367573.1"/>
    </source>
</evidence>
<feature type="compositionally biased region" description="Basic and acidic residues" evidence="1">
    <location>
        <begin position="183"/>
        <end position="193"/>
    </location>
</feature>
<gene>
    <name evidence="2" type="ORF">AB0H72_33290</name>
</gene>
<name>A0ABV3FJ97_9NOCA</name>
<proteinExistence type="predicted"/>
<accession>A0ABV3FJ97</accession>
<dbReference type="Proteomes" id="UP001551658">
    <property type="component" value="Unassembled WGS sequence"/>
</dbReference>
<evidence type="ECO:0000313" key="3">
    <source>
        <dbReference type="Proteomes" id="UP001551658"/>
    </source>
</evidence>
<comment type="caution">
    <text evidence="2">The sequence shown here is derived from an EMBL/GenBank/DDBJ whole genome shotgun (WGS) entry which is preliminary data.</text>
</comment>
<organism evidence="2 3">
    <name type="scientific">Nocardia fusca</name>
    <dbReference type="NCBI Taxonomy" id="941183"/>
    <lineage>
        <taxon>Bacteria</taxon>
        <taxon>Bacillati</taxon>
        <taxon>Actinomycetota</taxon>
        <taxon>Actinomycetes</taxon>
        <taxon>Mycobacteriales</taxon>
        <taxon>Nocardiaceae</taxon>
        <taxon>Nocardia</taxon>
    </lineage>
</organism>
<feature type="region of interest" description="Disordered" evidence="1">
    <location>
        <begin position="142"/>
        <end position="193"/>
    </location>
</feature>
<dbReference type="RefSeq" id="WP_357987355.1">
    <property type="nucleotide sequence ID" value="NZ_JBFAIH010000031.1"/>
</dbReference>
<reference evidence="2 3" key="1">
    <citation type="submission" date="2024-06" db="EMBL/GenBank/DDBJ databases">
        <title>The Natural Products Discovery Center: Release of the First 8490 Sequenced Strains for Exploring Actinobacteria Biosynthetic Diversity.</title>
        <authorList>
            <person name="Kalkreuter E."/>
            <person name="Kautsar S.A."/>
            <person name="Yang D."/>
            <person name="Bader C.D."/>
            <person name="Teijaro C.N."/>
            <person name="Fluegel L."/>
            <person name="Davis C.M."/>
            <person name="Simpson J.R."/>
            <person name="Lauterbach L."/>
            <person name="Steele A.D."/>
            <person name="Gui C."/>
            <person name="Meng S."/>
            <person name="Li G."/>
            <person name="Viehrig K."/>
            <person name="Ye F."/>
            <person name="Su P."/>
            <person name="Kiefer A.F."/>
            <person name="Nichols A."/>
            <person name="Cepeda A.J."/>
            <person name="Yan W."/>
            <person name="Fan B."/>
            <person name="Jiang Y."/>
            <person name="Adhikari A."/>
            <person name="Zheng C.-J."/>
            <person name="Schuster L."/>
            <person name="Cowan T.M."/>
            <person name="Smanski M.J."/>
            <person name="Chevrette M.G."/>
            <person name="De Carvalho L.P.S."/>
            <person name="Shen B."/>
        </authorList>
    </citation>
    <scope>NUCLEOTIDE SEQUENCE [LARGE SCALE GENOMIC DNA]</scope>
    <source>
        <strain evidence="2 3">NPDC050671</strain>
    </source>
</reference>
<sequence length="193" mass="20926">MTQQNVWDAGGPSDTTQSGIELGTATGVQRSTLLRLEKALQWAPGSARIIMEGGEPTPIERYREESGPAPGRDLHEQLASLAGRITSLSAQLRDIAQTQKDLRPLAAESDELARMALVLTVGELVGNEQGSAIAAPLRRWATSARDDSAAADPMSDVYRPDGSINPSGTQMRDEDEDFMEGLAEDRHRSRRTE</sequence>
<dbReference type="EMBL" id="JBFAIH010000031">
    <property type="protein sequence ID" value="MEV0367573.1"/>
    <property type="molecule type" value="Genomic_DNA"/>
</dbReference>
<feature type="region of interest" description="Disordered" evidence="1">
    <location>
        <begin position="1"/>
        <end position="23"/>
    </location>
</feature>
<protein>
    <submittedName>
        <fullName evidence="2">Uncharacterized protein</fullName>
    </submittedName>
</protein>
<evidence type="ECO:0000256" key="1">
    <source>
        <dbReference type="SAM" id="MobiDB-lite"/>
    </source>
</evidence>
<keyword evidence="3" id="KW-1185">Reference proteome</keyword>